<reference evidence="4" key="1">
    <citation type="submission" date="2023-04" db="EMBL/GenBank/DDBJ databases">
        <title>Ambrosiozyma monospora NBRC 1965.</title>
        <authorList>
            <person name="Ichikawa N."/>
            <person name="Sato H."/>
            <person name="Tonouchi N."/>
        </authorList>
    </citation>
    <scope>NUCLEOTIDE SEQUENCE</scope>
    <source>
        <strain evidence="4">NBRC 1965</strain>
    </source>
</reference>
<keyword evidence="5" id="KW-1185">Reference proteome</keyword>
<feature type="region of interest" description="Disordered" evidence="2">
    <location>
        <begin position="253"/>
        <end position="319"/>
    </location>
</feature>
<dbReference type="GO" id="GO:0007094">
    <property type="term" value="P:mitotic spindle assembly checkpoint signaling"/>
    <property type="evidence" value="ECO:0007669"/>
    <property type="project" value="TreeGrafter"/>
</dbReference>
<feature type="region of interest" description="Disordered" evidence="2">
    <location>
        <begin position="1"/>
        <end position="32"/>
    </location>
</feature>
<evidence type="ECO:0000256" key="2">
    <source>
        <dbReference type="SAM" id="MobiDB-lite"/>
    </source>
</evidence>
<dbReference type="InterPro" id="IPR033338">
    <property type="entry name" value="Spc105/Spc7"/>
</dbReference>
<sequence length="1340" mass="150732">MSNRRYSLPSFSNKENQSPSSGSGSGSGARFKFKTYKPNRRHTLLPIRSILKVPLSAQSDTNEAEEEETTTRIGGDRTNNTIAFLPKSKPTTAGGEKRRVSFAPDVTLHKISLYHTPKHAKLSRSVTPPVSSGSGERTRRDSLSLPSLKRTGSGDGDSDLDSSSDEDFPVLRNQRIPGTPRRGGFATGVTTTGLNGVQEEGDDGDVTSDDEADKEHSQPISHLLNSIYDADDNTTQTISMELTDQINRQQAEISDQLSQSQNEPAAGDESGAVKESQQDDDTERVRVASMFAGFEDDDDGDDTQEKTIEKSRAEADVDGDVSMELTKPFGNIAINEKTENLTEHITTGMDLTEWKKPESTSVSDTQTKNVEDDDDDDGDDAVPMEFTQPVQTKQPTLQSNTDNDDQTAPMEFTQPVRIVNTQDKNTEEEEDQTTPMEFTQPVQTTRASGNEENDNDNDNTVPMEFTQPVTVRPDTDADVSEEQTMQFTQTIPHTSINTSEDIQLEEEAEVPMDFTQPMSKPVESETISHVQQEWDNGSRESMDFTPRFRPSALSDINEDDESLVTQTMDFTQFRPIAGKEPITLNSEEDLQLEEVEEQPMDLTQTVRKVMSPPPLPTENQNKLPNTPSPSLKRIRTDVDGSPPDSTKAKKKLQLEPVKARSIAEMLQRNVGSTPAPKNANDDKENKIVDTTTATTTAAINVVQTRREATAVLHSDPADVSLNSSYVVESNVSTEMIPLAEVTINEVGGGDDYDDDEDEDDFDDEDDDYVNVSLQTFLNNINVEFFYSLGATETKLRVDKYHTNNNPSVMDFITAVNSIPDYNYLVHLINQYKSNIAEIRSDVSNFESEVEENNPKWIREYFEQNDDIRKELNIKFQTMSFYAKKQAENENLNFLSNLKGQLVQTHQARKLEVDAEFKRVALDRKQHLLKNKETLAKIDEIKQKLGKLSVHKTDFDSVDRGKLEFMKSQLVKLSQKNKELKLKINEKQAEVDKIQDAINTKTQQVGTLNDDIKQLDHEIQRVKLPGVEDIRQLRDKLTALETQLNLKITQLDSKIFKLCICNEIEISIDLLNHNSNQNQTHSHPHSAGPTPTAIKPTLKFNFDDSTSFLNKGIKKHPELLFLYQKFIDSLNQIEFGNDECESQSQSGSQSGSESLSLNLNLYGYVREICLRYRNFQNLLHDILMFKLFYQLKVVVVEEVSNVDNGKGKSGSERKREMLCWTYYKKHEFKFSFVVGVDELMAGFGGCHRASINDNDDNNNNGNNDNGSNKNSSNVVDVKVNQFKFVDFVNSRGGKGKGKGTKDEADEEEEEEEEEEKVKVRSVFEEMLDRVDGLNVLNRVVF</sequence>
<feature type="compositionally biased region" description="Polar residues" evidence="2">
    <location>
        <begin position="1"/>
        <end position="17"/>
    </location>
</feature>
<evidence type="ECO:0000256" key="1">
    <source>
        <dbReference type="SAM" id="Coils"/>
    </source>
</evidence>
<protein>
    <submittedName>
        <fullName evidence="4">Unnamed protein product</fullName>
    </submittedName>
</protein>
<dbReference type="InterPro" id="IPR013253">
    <property type="entry name" value="Spc7_domain"/>
</dbReference>
<feature type="compositionally biased region" description="Acidic residues" evidence="2">
    <location>
        <begin position="371"/>
        <end position="382"/>
    </location>
</feature>
<gene>
    <name evidence="4" type="ORF">Amon01_000398600</name>
</gene>
<feature type="compositionally biased region" description="Acidic residues" evidence="2">
    <location>
        <begin position="199"/>
        <end position="212"/>
    </location>
</feature>
<feature type="region of interest" description="Disordered" evidence="2">
    <location>
        <begin position="119"/>
        <end position="221"/>
    </location>
</feature>
<feature type="domain" description="Spc7 kinetochore protein" evidence="3">
    <location>
        <begin position="756"/>
        <end position="1068"/>
    </location>
</feature>
<dbReference type="OrthoDB" id="5592879at2759"/>
<feature type="region of interest" description="Disordered" evidence="2">
    <location>
        <begin position="1291"/>
        <end position="1316"/>
    </location>
</feature>
<name>A0A9W6YY48_AMBMO</name>
<keyword evidence="1" id="KW-0175">Coiled coil</keyword>
<feature type="compositionally biased region" description="Polar residues" evidence="2">
    <location>
        <begin position="388"/>
        <end position="401"/>
    </location>
</feature>
<dbReference type="GO" id="GO:0000776">
    <property type="term" value="C:kinetochore"/>
    <property type="evidence" value="ECO:0007669"/>
    <property type="project" value="TreeGrafter"/>
</dbReference>
<comment type="caution">
    <text evidence="4">The sequence shown here is derived from an EMBL/GenBank/DDBJ whole genome shotgun (WGS) entry which is preliminary data.</text>
</comment>
<feature type="coiled-coil region" evidence="1">
    <location>
        <begin position="962"/>
        <end position="1003"/>
    </location>
</feature>
<feature type="region of interest" description="Disordered" evidence="2">
    <location>
        <begin position="351"/>
        <end position="461"/>
    </location>
</feature>
<dbReference type="Proteomes" id="UP001165063">
    <property type="component" value="Unassembled WGS sequence"/>
</dbReference>
<dbReference type="SMART" id="SM00787">
    <property type="entry name" value="Spc7"/>
    <property type="match status" value="1"/>
</dbReference>
<feature type="compositionally biased region" description="Polar residues" evidence="2">
    <location>
        <begin position="359"/>
        <end position="368"/>
    </location>
</feature>
<feature type="compositionally biased region" description="Polar residues" evidence="2">
    <location>
        <begin position="124"/>
        <end position="135"/>
    </location>
</feature>
<feature type="compositionally biased region" description="Polar residues" evidence="2">
    <location>
        <begin position="253"/>
        <end position="263"/>
    </location>
</feature>
<dbReference type="PANTHER" id="PTHR28260">
    <property type="entry name" value="SPINDLE POLE BODY COMPONENT SPC105"/>
    <property type="match status" value="1"/>
</dbReference>
<dbReference type="GO" id="GO:0034501">
    <property type="term" value="P:protein localization to kinetochore"/>
    <property type="evidence" value="ECO:0007669"/>
    <property type="project" value="TreeGrafter"/>
</dbReference>
<evidence type="ECO:0000313" key="5">
    <source>
        <dbReference type="Proteomes" id="UP001165063"/>
    </source>
</evidence>
<evidence type="ECO:0000313" key="4">
    <source>
        <dbReference type="EMBL" id="GMG31457.1"/>
    </source>
</evidence>
<dbReference type="Pfam" id="PF08317">
    <property type="entry name" value="Spc7"/>
    <property type="match status" value="1"/>
</dbReference>
<feature type="region of interest" description="Disordered" evidence="2">
    <location>
        <begin position="53"/>
        <end position="98"/>
    </location>
</feature>
<proteinExistence type="predicted"/>
<dbReference type="GO" id="GO:1990758">
    <property type="term" value="P:mitotic sister chromatid biorientation"/>
    <property type="evidence" value="ECO:0007669"/>
    <property type="project" value="TreeGrafter"/>
</dbReference>
<feature type="compositionally biased region" description="Polar residues" evidence="2">
    <location>
        <begin position="433"/>
        <end position="448"/>
    </location>
</feature>
<dbReference type="EMBL" id="BSXU01001828">
    <property type="protein sequence ID" value="GMG31457.1"/>
    <property type="molecule type" value="Genomic_DNA"/>
</dbReference>
<feature type="region of interest" description="Disordered" evidence="2">
    <location>
        <begin position="608"/>
        <end position="654"/>
    </location>
</feature>
<evidence type="ECO:0000259" key="3">
    <source>
        <dbReference type="SMART" id="SM00787"/>
    </source>
</evidence>
<feature type="compositionally biased region" description="Acidic residues" evidence="2">
    <location>
        <begin position="1302"/>
        <end position="1313"/>
    </location>
</feature>
<feature type="compositionally biased region" description="Basic and acidic residues" evidence="2">
    <location>
        <begin position="303"/>
        <end position="315"/>
    </location>
</feature>
<organism evidence="4 5">
    <name type="scientific">Ambrosiozyma monospora</name>
    <name type="common">Yeast</name>
    <name type="synonym">Endomycopsis monosporus</name>
    <dbReference type="NCBI Taxonomy" id="43982"/>
    <lineage>
        <taxon>Eukaryota</taxon>
        <taxon>Fungi</taxon>
        <taxon>Dikarya</taxon>
        <taxon>Ascomycota</taxon>
        <taxon>Saccharomycotina</taxon>
        <taxon>Pichiomycetes</taxon>
        <taxon>Pichiales</taxon>
        <taxon>Pichiaceae</taxon>
        <taxon>Ambrosiozyma</taxon>
    </lineage>
</organism>
<feature type="compositionally biased region" description="Acidic residues" evidence="2">
    <location>
        <begin position="156"/>
        <end position="168"/>
    </location>
</feature>
<accession>A0A9W6YY48</accession>
<dbReference type="PANTHER" id="PTHR28260:SF1">
    <property type="entry name" value="SPINDLE POLE BODY COMPONENT SPC105"/>
    <property type="match status" value="1"/>
</dbReference>
<feature type="compositionally biased region" description="Polar residues" evidence="2">
    <location>
        <begin position="617"/>
        <end position="629"/>
    </location>
</feature>